<dbReference type="Proteomes" id="UP000192478">
    <property type="component" value="Chromosome"/>
</dbReference>
<sequence>MNKRGQAMFMVTLFLLAILIAKSLWFDPVGVLEGDREKYQLFAFQVAPLQNTSLLERGGLLTYSVIYVLKESEEGNTKIMYKEDKAWLTEELKGQYRAKVRAYIFRVIPIKDIYVQGGLQE</sequence>
<evidence type="ECO:0000313" key="1">
    <source>
        <dbReference type="EMBL" id="AOY75125.1"/>
    </source>
</evidence>
<evidence type="ECO:0000313" key="4">
    <source>
        <dbReference type="Proteomes" id="UP000192478"/>
    </source>
</evidence>
<dbReference type="RefSeq" id="WP_070964348.1">
    <property type="nucleotide sequence ID" value="NZ_CP017603.1"/>
</dbReference>
<reference evidence="1 3" key="1">
    <citation type="submission" date="2016-10" db="EMBL/GenBank/DDBJ databases">
        <title>Complete Genome Sequence of Acetogen Clostridium formicoaceticum ATCC 27076.</title>
        <authorList>
            <person name="Bao T."/>
            <person name="Cheng C."/>
            <person name="Zhao J."/>
            <person name="Yang S.-T."/>
            <person name="Wang J."/>
            <person name="Wang M."/>
        </authorList>
    </citation>
    <scope>NUCLEOTIDE SEQUENCE [LARGE SCALE GENOMIC DNA]</scope>
    <source>
        <strain evidence="1 3">ATCC 27076</strain>
    </source>
</reference>
<dbReference type="Proteomes" id="UP000177894">
    <property type="component" value="Chromosome"/>
</dbReference>
<dbReference type="EMBL" id="CP017603">
    <property type="protein sequence ID" value="AOY75125.1"/>
    <property type="molecule type" value="Genomic_DNA"/>
</dbReference>
<proteinExistence type="predicted"/>
<reference evidence="2 4" key="2">
    <citation type="submission" date="2017-03" db="EMBL/GenBank/DDBJ databases">
        <title>Complete sequence of Clostridium formicaceticum DSM 92.</title>
        <authorList>
            <person name="Poehlein A."/>
            <person name="Karl M."/>
            <person name="Bengelsdorf F.R."/>
            <person name="Duerre P."/>
            <person name="Daniel R."/>
        </authorList>
    </citation>
    <scope>NUCLEOTIDE SEQUENCE [LARGE SCALE GENOMIC DNA]</scope>
    <source>
        <strain evidence="2 4">DSM 92</strain>
    </source>
</reference>
<dbReference type="AlphaFoldDB" id="A0AAC9WIA2"/>
<dbReference type="KEGG" id="cfm:BJL90_03925"/>
<accession>A0AAC9WIA2</accession>
<evidence type="ECO:0000313" key="3">
    <source>
        <dbReference type="Proteomes" id="UP000177894"/>
    </source>
</evidence>
<protein>
    <submittedName>
        <fullName evidence="2">Uncharacterized protein</fullName>
    </submittedName>
</protein>
<evidence type="ECO:0000313" key="2">
    <source>
        <dbReference type="EMBL" id="ARE89549.1"/>
    </source>
</evidence>
<dbReference type="EMBL" id="CP020559">
    <property type="protein sequence ID" value="ARE89549.1"/>
    <property type="molecule type" value="Genomic_DNA"/>
</dbReference>
<gene>
    <name evidence="1" type="ORF">BJL90_03925</name>
    <name evidence="2" type="ORF">CLFO_40270</name>
</gene>
<keyword evidence="3" id="KW-1185">Reference proteome</keyword>
<organism evidence="2 4">
    <name type="scientific">Clostridium formicaceticum</name>
    <dbReference type="NCBI Taxonomy" id="1497"/>
    <lineage>
        <taxon>Bacteria</taxon>
        <taxon>Bacillati</taxon>
        <taxon>Bacillota</taxon>
        <taxon>Clostridia</taxon>
        <taxon>Eubacteriales</taxon>
        <taxon>Clostridiaceae</taxon>
        <taxon>Clostridium</taxon>
    </lineage>
</organism>
<name>A0AAC9WIA2_9CLOT</name>